<name>A0A061A590_9ACTN</name>
<dbReference type="EMBL" id="LK022848">
    <property type="protein sequence ID" value="CDR18003.1"/>
    <property type="molecule type" value="Genomic_DNA"/>
</dbReference>
<keyword evidence="1" id="KW-0812">Transmembrane</keyword>
<feature type="transmembrane region" description="Helical" evidence="1">
    <location>
        <begin position="6"/>
        <end position="32"/>
    </location>
</feature>
<evidence type="ECO:0000256" key="1">
    <source>
        <dbReference type="SAM" id="Phobius"/>
    </source>
</evidence>
<sequence length="33" mass="3131">MSSADIAADIAVGVVAGLGAVFTGAALARAVWV</sequence>
<organism evidence="2">
    <name type="scientific">Streptomyces iranensis</name>
    <dbReference type="NCBI Taxonomy" id="576784"/>
    <lineage>
        <taxon>Bacteria</taxon>
        <taxon>Bacillati</taxon>
        <taxon>Actinomycetota</taxon>
        <taxon>Actinomycetes</taxon>
        <taxon>Kitasatosporales</taxon>
        <taxon>Streptomycetaceae</taxon>
        <taxon>Streptomyces</taxon>
        <taxon>Streptomyces violaceusniger group</taxon>
    </lineage>
</organism>
<keyword evidence="1" id="KW-1133">Transmembrane helix</keyword>
<protein>
    <submittedName>
        <fullName evidence="2">Uncharacterized protein</fullName>
    </submittedName>
</protein>
<proteinExistence type="predicted"/>
<dbReference type="AlphaFoldDB" id="A0A061A590"/>
<reference evidence="2" key="1">
    <citation type="submission" date="2014-05" db="EMBL/GenBank/DDBJ databases">
        <authorList>
            <person name="Horn Fabian"/>
        </authorList>
    </citation>
    <scope>NUCLEOTIDE SEQUENCE</scope>
</reference>
<dbReference type="HOGENOM" id="CLU_3384059_0_0_11"/>
<gene>
    <name evidence="2" type="ORF">SIRAN9963</name>
</gene>
<accession>A0A061A590</accession>
<keyword evidence="1" id="KW-0472">Membrane</keyword>
<evidence type="ECO:0000313" key="2">
    <source>
        <dbReference type="EMBL" id="CDR18003.1"/>
    </source>
</evidence>